<accession>A0A167HUK1</accession>
<protein>
    <recommendedName>
        <fullName evidence="4 6">dTDP-4-dehydrorhamnose reductase</fullName>
        <ecNumber evidence="3 6">1.1.1.133</ecNumber>
    </recommendedName>
</protein>
<dbReference type="InterPro" id="IPR036291">
    <property type="entry name" value="NAD(P)-bd_dom_sf"/>
</dbReference>
<dbReference type="AlphaFoldDB" id="A0A167HUK1"/>
<dbReference type="GO" id="GO:0048270">
    <property type="term" value="F:methionine adenosyltransferase regulator activity"/>
    <property type="evidence" value="ECO:0007669"/>
    <property type="project" value="TreeGrafter"/>
</dbReference>
<feature type="domain" description="RmlD-like substrate binding" evidence="7">
    <location>
        <begin position="10"/>
        <end position="240"/>
    </location>
</feature>
<proteinExistence type="inferred from homology"/>
<comment type="function">
    <text evidence="6">Catalyzes the reduction of dTDP-6-deoxy-L-lyxo-4-hexulose to yield dTDP-L-rhamnose.</text>
</comment>
<evidence type="ECO:0000256" key="4">
    <source>
        <dbReference type="ARBA" id="ARBA00017099"/>
    </source>
</evidence>
<name>A0A167HUK1_9FLAO</name>
<reference evidence="8 9" key="1">
    <citation type="submission" date="2016-02" db="EMBL/GenBank/DDBJ databases">
        <title>Ulvibacter sp. LPB0005, isolated from Thais luteostoma.</title>
        <authorList>
            <person name="Shin S.-K."/>
            <person name="Yi H."/>
        </authorList>
    </citation>
    <scope>NUCLEOTIDE SEQUENCE [LARGE SCALE GENOMIC DNA]</scope>
    <source>
        <strain evidence="8 9">LPB0005</strain>
    </source>
</reference>
<dbReference type="Gene3D" id="3.40.50.720">
    <property type="entry name" value="NAD(P)-binding Rossmann-like Domain"/>
    <property type="match status" value="1"/>
</dbReference>
<dbReference type="RefSeq" id="WP_068592495.1">
    <property type="nucleotide sequence ID" value="NZ_LRXL01000037.1"/>
</dbReference>
<keyword evidence="6" id="KW-0560">Oxidoreductase</keyword>
<evidence type="ECO:0000259" key="7">
    <source>
        <dbReference type="Pfam" id="PF04321"/>
    </source>
</evidence>
<dbReference type="Proteomes" id="UP000077013">
    <property type="component" value="Unassembled WGS sequence"/>
</dbReference>
<dbReference type="PANTHER" id="PTHR10491">
    <property type="entry name" value="DTDP-4-DEHYDRORHAMNOSE REDUCTASE"/>
    <property type="match status" value="1"/>
</dbReference>
<evidence type="ECO:0000256" key="5">
    <source>
        <dbReference type="ARBA" id="ARBA00048200"/>
    </source>
</evidence>
<keyword evidence="9" id="KW-1185">Reference proteome</keyword>
<dbReference type="EMBL" id="LRXL01000037">
    <property type="protein sequence ID" value="OAB78978.1"/>
    <property type="molecule type" value="Genomic_DNA"/>
</dbReference>
<evidence type="ECO:0000256" key="6">
    <source>
        <dbReference type="RuleBase" id="RU364082"/>
    </source>
</evidence>
<dbReference type="GO" id="GO:0008831">
    <property type="term" value="F:dTDP-4-dehydrorhamnose reductase activity"/>
    <property type="evidence" value="ECO:0007669"/>
    <property type="project" value="UniProtKB-EC"/>
</dbReference>
<dbReference type="STRING" id="1763537.ULVI_10420"/>
<gene>
    <name evidence="8" type="ORF">ULVI_10420</name>
</gene>
<dbReference type="SUPFAM" id="SSF51735">
    <property type="entry name" value="NAD(P)-binding Rossmann-fold domains"/>
    <property type="match status" value="1"/>
</dbReference>
<comment type="catalytic activity">
    <reaction evidence="5">
        <text>dTDP-beta-L-rhamnose + NADP(+) = dTDP-4-dehydro-beta-L-rhamnose + NADPH + H(+)</text>
        <dbReference type="Rhea" id="RHEA:21796"/>
        <dbReference type="ChEBI" id="CHEBI:15378"/>
        <dbReference type="ChEBI" id="CHEBI:57510"/>
        <dbReference type="ChEBI" id="CHEBI:57783"/>
        <dbReference type="ChEBI" id="CHEBI:58349"/>
        <dbReference type="ChEBI" id="CHEBI:62830"/>
        <dbReference type="EC" id="1.1.1.133"/>
    </reaction>
</comment>
<sequence>METTARTNIVLILGASGFIGNTIYKELTSYFDVYGTYCTPNDFYKSNQVFYRYCVEEDTIETILEEIRPSFIISCIHGDFAAQFQLYKTLSKYIQQHHYSNLLYVSSASVFSARHHLPSYENDKPVSESVEGKFKASVEKILLTEIPAQTAVLRLPMVLGIHSPRIIQFREAIKHQAAFEVYPNVIISVTTAQKIAQQIHYILNKRLSGIFHLASSDMTHHEDLFREIASTMNTKMPIFKSVFTSNDDRYAAILSKINPLPDPYTITVSEVIEDSTLPEEITTFRN</sequence>
<dbReference type="InterPro" id="IPR029903">
    <property type="entry name" value="RmlD-like-bd"/>
</dbReference>
<dbReference type="InterPro" id="IPR005913">
    <property type="entry name" value="dTDP_dehydrorham_reduct"/>
</dbReference>
<dbReference type="GO" id="GO:0019305">
    <property type="term" value="P:dTDP-rhamnose biosynthetic process"/>
    <property type="evidence" value="ECO:0007669"/>
    <property type="project" value="UniProtKB-UniPathway"/>
</dbReference>
<organism evidence="8 9">
    <name type="scientific">Cochleicola gelatinilyticus</name>
    <dbReference type="NCBI Taxonomy" id="1763537"/>
    <lineage>
        <taxon>Bacteria</taxon>
        <taxon>Pseudomonadati</taxon>
        <taxon>Bacteroidota</taxon>
        <taxon>Flavobacteriia</taxon>
        <taxon>Flavobacteriales</taxon>
        <taxon>Flavobacteriaceae</taxon>
        <taxon>Cochleicola</taxon>
    </lineage>
</organism>
<evidence type="ECO:0000256" key="1">
    <source>
        <dbReference type="ARBA" id="ARBA00004781"/>
    </source>
</evidence>
<dbReference type="OrthoDB" id="1415031at2"/>
<dbReference type="GO" id="GO:0006556">
    <property type="term" value="P:S-adenosylmethionine biosynthetic process"/>
    <property type="evidence" value="ECO:0007669"/>
    <property type="project" value="TreeGrafter"/>
</dbReference>
<keyword evidence="6" id="KW-0521">NADP</keyword>
<evidence type="ECO:0000313" key="8">
    <source>
        <dbReference type="EMBL" id="OAB78978.1"/>
    </source>
</evidence>
<dbReference type="UniPathway" id="UPA00124"/>
<dbReference type="PANTHER" id="PTHR10491:SF4">
    <property type="entry name" value="METHIONINE ADENOSYLTRANSFERASE 2 SUBUNIT BETA"/>
    <property type="match status" value="1"/>
</dbReference>
<evidence type="ECO:0000256" key="2">
    <source>
        <dbReference type="ARBA" id="ARBA00010944"/>
    </source>
</evidence>
<dbReference type="Pfam" id="PF04321">
    <property type="entry name" value="RmlD_sub_bind"/>
    <property type="match status" value="1"/>
</dbReference>
<comment type="pathway">
    <text evidence="1 6">Carbohydrate biosynthesis; dTDP-L-rhamnose biosynthesis.</text>
</comment>
<comment type="caution">
    <text evidence="8">The sequence shown here is derived from an EMBL/GenBank/DDBJ whole genome shotgun (WGS) entry which is preliminary data.</text>
</comment>
<comment type="similarity">
    <text evidence="2 6">Belongs to the dTDP-4-dehydrorhamnose reductase family.</text>
</comment>
<dbReference type="EC" id="1.1.1.133" evidence="3 6"/>
<evidence type="ECO:0000313" key="9">
    <source>
        <dbReference type="Proteomes" id="UP000077013"/>
    </source>
</evidence>
<dbReference type="GO" id="GO:0048269">
    <property type="term" value="C:methionine adenosyltransferase complex"/>
    <property type="evidence" value="ECO:0007669"/>
    <property type="project" value="TreeGrafter"/>
</dbReference>
<evidence type="ECO:0000256" key="3">
    <source>
        <dbReference type="ARBA" id="ARBA00012929"/>
    </source>
</evidence>